<gene>
    <name evidence="2" type="primary">atzF</name>
    <name evidence="2" type="ORF">V2H45_18270</name>
</gene>
<comment type="caution">
    <text evidence="2">The sequence shown here is derived from an EMBL/GenBank/DDBJ whole genome shotgun (WGS) entry which is preliminary data.</text>
</comment>
<evidence type="ECO:0000259" key="1">
    <source>
        <dbReference type="Pfam" id="PF01425"/>
    </source>
</evidence>
<dbReference type="Gene3D" id="1.20.58.1700">
    <property type="match status" value="1"/>
</dbReference>
<dbReference type="PANTHER" id="PTHR11895:SF169">
    <property type="entry name" value="GLUTAMYL-TRNA(GLN) AMIDOTRANSFERASE"/>
    <property type="match status" value="1"/>
</dbReference>
<keyword evidence="2" id="KW-0378">Hydrolase</keyword>
<evidence type="ECO:0000313" key="3">
    <source>
        <dbReference type="Proteomes" id="UP001333818"/>
    </source>
</evidence>
<dbReference type="Gene3D" id="3.90.1300.10">
    <property type="entry name" value="Amidase signature (AS) domain"/>
    <property type="match status" value="1"/>
</dbReference>
<dbReference type="Pfam" id="PF01425">
    <property type="entry name" value="Amidase"/>
    <property type="match status" value="1"/>
</dbReference>
<evidence type="ECO:0000313" key="2">
    <source>
        <dbReference type="EMBL" id="MEE3718691.1"/>
    </source>
</evidence>
<dbReference type="SUPFAM" id="SSF75304">
    <property type="entry name" value="Amidase signature (AS) enzymes"/>
    <property type="match status" value="1"/>
</dbReference>
<dbReference type="InterPro" id="IPR036928">
    <property type="entry name" value="AS_sf"/>
</dbReference>
<dbReference type="NCBIfam" id="NF006043">
    <property type="entry name" value="PRK08186.1"/>
    <property type="match status" value="1"/>
</dbReference>
<dbReference type="GO" id="GO:0004039">
    <property type="term" value="F:allophanate hydrolase activity"/>
    <property type="evidence" value="ECO:0007669"/>
    <property type="project" value="UniProtKB-EC"/>
</dbReference>
<dbReference type="AlphaFoldDB" id="A0AAW9Q0M4"/>
<keyword evidence="3" id="KW-1185">Reference proteome</keyword>
<accession>A0AAW9Q0M4</accession>
<feature type="domain" description="Amidase" evidence="1">
    <location>
        <begin position="28"/>
        <end position="445"/>
    </location>
</feature>
<sequence>MTELCLNIENLTHAYRVGTLTPIKVIYQIYQRIEEYGDNPIWITLLDRAIVLRSLEELEERVRIRGLEALPLYGIPFAVKDNIDVANLPTTAGCPAYTYQASQHATVVEKLLDAGAILIGKTSLDQFATGLVGTRSPWGACRNAFNSEYISGGSSSGSAVAVAKGFVSFALGTDTAGSGRVPAAFNNIVGLKPTKGLLSTFGVVPASRSLDCVSVFALNCEDARRIFEITQGFDSQDSYSRPFPIESSKVLPKKGFRFGVPKLEQLEFFGDREASQLFEQSIRNLESLSGQPVEIDFAPFREVAQSLYSGAWIVERYSGLKEFVASHPDDVLPVIKQILSLAEKFSAADVFETLQNLQALKQRTHKEWEKMDILLLPTTGTIYKIAEVEAEPIQLNSNLGYYTNFVNLLDLCAIALPAGFRKQEFNYGLPFGITLIAPPFKDIDLCEIGTVYEQAFGDKLGRE</sequence>
<dbReference type="NCBIfam" id="TIGR02713">
    <property type="entry name" value="allophanate_hyd"/>
    <property type="match status" value="1"/>
</dbReference>
<dbReference type="InterPro" id="IPR014085">
    <property type="entry name" value="Allophanate_hydrolase"/>
</dbReference>
<name>A0AAW9Q0M4_9CYAN</name>
<organism evidence="2 3">
    <name type="scientific">Tumidithrix elongata BACA0141</name>
    <dbReference type="NCBI Taxonomy" id="2716417"/>
    <lineage>
        <taxon>Bacteria</taxon>
        <taxon>Bacillati</taxon>
        <taxon>Cyanobacteriota</taxon>
        <taxon>Cyanophyceae</taxon>
        <taxon>Pseudanabaenales</taxon>
        <taxon>Pseudanabaenaceae</taxon>
        <taxon>Tumidithrix</taxon>
        <taxon>Tumidithrix elongata</taxon>
    </lineage>
</organism>
<dbReference type="InterPro" id="IPR000120">
    <property type="entry name" value="Amidase"/>
</dbReference>
<dbReference type="PANTHER" id="PTHR11895">
    <property type="entry name" value="TRANSAMIDASE"/>
    <property type="match status" value="1"/>
</dbReference>
<dbReference type="Proteomes" id="UP001333818">
    <property type="component" value="Unassembled WGS sequence"/>
</dbReference>
<dbReference type="EMBL" id="JAZBJZ010000088">
    <property type="protein sequence ID" value="MEE3718691.1"/>
    <property type="molecule type" value="Genomic_DNA"/>
</dbReference>
<protein>
    <submittedName>
        <fullName evidence="2">Allophanate hydrolase</fullName>
        <ecNumber evidence="2">3.5.1.54</ecNumber>
    </submittedName>
</protein>
<dbReference type="EC" id="3.5.1.54" evidence="2"/>
<dbReference type="InterPro" id="IPR023631">
    <property type="entry name" value="Amidase_dom"/>
</dbReference>
<reference evidence="2" key="1">
    <citation type="submission" date="2024-01" db="EMBL/GenBank/DDBJ databases">
        <title>Bank of Algae and Cyanobacteria of the Azores (BACA) strain genomes.</title>
        <authorList>
            <person name="Luz R."/>
            <person name="Cordeiro R."/>
            <person name="Fonseca A."/>
            <person name="Goncalves V."/>
        </authorList>
    </citation>
    <scope>NUCLEOTIDE SEQUENCE</scope>
    <source>
        <strain evidence="2">BACA0141</strain>
    </source>
</reference>
<dbReference type="RefSeq" id="WP_330485126.1">
    <property type="nucleotide sequence ID" value="NZ_JAZBJZ010000088.1"/>
</dbReference>
<proteinExistence type="predicted"/>